<evidence type="ECO:0000313" key="2">
    <source>
        <dbReference type="Proteomes" id="UP000023152"/>
    </source>
</evidence>
<accession>X6NYH1</accession>
<dbReference type="EMBL" id="ASPP01005268">
    <property type="protein sequence ID" value="ETO30864.1"/>
    <property type="molecule type" value="Genomic_DNA"/>
</dbReference>
<evidence type="ECO:0000313" key="1">
    <source>
        <dbReference type="EMBL" id="ETO30864.1"/>
    </source>
</evidence>
<comment type="caution">
    <text evidence="1">The sequence shown here is derived from an EMBL/GenBank/DDBJ whole genome shotgun (WGS) entry which is preliminary data.</text>
</comment>
<keyword evidence="2" id="KW-1185">Reference proteome</keyword>
<dbReference type="Proteomes" id="UP000023152">
    <property type="component" value="Unassembled WGS sequence"/>
</dbReference>
<protein>
    <submittedName>
        <fullName evidence="1">Uncharacterized protein</fullName>
    </submittedName>
</protein>
<reference evidence="1 2" key="1">
    <citation type="journal article" date="2013" name="Curr. Biol.">
        <title>The Genome of the Foraminiferan Reticulomyxa filosa.</title>
        <authorList>
            <person name="Glockner G."/>
            <person name="Hulsmann N."/>
            <person name="Schleicher M."/>
            <person name="Noegel A.A."/>
            <person name="Eichinger L."/>
            <person name="Gallinger C."/>
            <person name="Pawlowski J."/>
            <person name="Sierra R."/>
            <person name="Euteneuer U."/>
            <person name="Pillet L."/>
            <person name="Moustafa A."/>
            <person name="Platzer M."/>
            <person name="Groth M."/>
            <person name="Szafranski K."/>
            <person name="Schliwa M."/>
        </authorList>
    </citation>
    <scope>NUCLEOTIDE SEQUENCE [LARGE SCALE GENOMIC DNA]</scope>
</reference>
<gene>
    <name evidence="1" type="ORF">RFI_06256</name>
</gene>
<dbReference type="AlphaFoldDB" id="X6NYH1"/>
<organism evidence="1 2">
    <name type="scientific">Reticulomyxa filosa</name>
    <dbReference type="NCBI Taxonomy" id="46433"/>
    <lineage>
        <taxon>Eukaryota</taxon>
        <taxon>Sar</taxon>
        <taxon>Rhizaria</taxon>
        <taxon>Retaria</taxon>
        <taxon>Foraminifera</taxon>
        <taxon>Monothalamids</taxon>
        <taxon>Reticulomyxidae</taxon>
        <taxon>Reticulomyxa</taxon>
    </lineage>
</organism>
<name>X6NYH1_RETFI</name>
<sequence length="502" mass="58572">MFYKYGHSICASDGSIPGLSYELKANKIKQYAKSMEYLRERSESAMNSIEIRNLVTELRKYKITVVKPPSLKGNERLLEKIRVDYGGDFDQAFDIGRLTILCDNSTKLQTAVAVMKKTEQFNLIVSGDKDFFSTQSRTHHRFHNIKLYAPKHDVYIEMQATLKNYTTLEGYVVIDNPKLSHLFYEQIRAWKPIGAQEEELKHASGEALTKINDIICEWIDEREIRKIASRYKPHSEIGLLKPPQLRKCMINEQADTSDISQKLANFVYEQLCNLIPTKTKCRAIYVILLEHFKEYVIDKTNPACCADIAFILQVARENDLDEDIAISQALEKYILLQANNIRIFTVMTIKKMIHMIVINIHSAKYIPVYISLPKCYNELNEAQIIAHTLQMKQINKDMISVIRENILFIFILNEFDEIFDRINIIHFKLHLLIKKKDIYFADIFSLSNTLQLNKVFICYAFQFQTLNATFSFFFKQQSKIKHIFKCSHSIKSNKFNINLLFF</sequence>
<proteinExistence type="predicted"/>